<accession>A0A6B3TQ39</accession>
<keyword evidence="2" id="KW-1185">Reference proteome</keyword>
<reference evidence="1" key="1">
    <citation type="submission" date="2020-02" db="EMBL/GenBank/DDBJ databases">
        <title>Bacillus sedimentmangrovi sp. nov., isolated from sediment of the mangrove ecosystem.</title>
        <authorList>
            <person name="Liu G."/>
        </authorList>
    </citation>
    <scope>NUCLEOTIDE SEQUENCE [LARGE SCALE GENOMIC DNA]</scope>
    <source>
        <strain evidence="1">SgZ-7</strain>
    </source>
</reference>
<gene>
    <name evidence="1" type="ORF">G4Z05_03055</name>
</gene>
<comment type="caution">
    <text evidence="1">The sequence shown here is derived from an EMBL/GenBank/DDBJ whole genome shotgun (WGS) entry which is preliminary data.</text>
</comment>
<proteinExistence type="predicted"/>
<sequence>MAASTCSWHETSTTHTVKSYNAKLLVIVKACRSGSFGWIDTKTKPMLQSFKAGSKYFQGSIKVDLESTGYYYVVNGSFYNNTTVSHTGTTGANTVFTATYTVSSTSNYYGSLYTGVKWKQVTP</sequence>
<dbReference type="Proteomes" id="UP000481621">
    <property type="component" value="Unassembled WGS sequence"/>
</dbReference>
<name>A0A6B3TQ39_9BACI</name>
<dbReference type="AlphaFoldDB" id="A0A6B3TQ39"/>
<organism evidence="1 2">
    <name type="scientific">Neobacillus thermocopriae</name>
    <dbReference type="NCBI Taxonomy" id="1215031"/>
    <lineage>
        <taxon>Bacteria</taxon>
        <taxon>Bacillati</taxon>
        <taxon>Bacillota</taxon>
        <taxon>Bacilli</taxon>
        <taxon>Bacillales</taxon>
        <taxon>Bacillaceae</taxon>
        <taxon>Neobacillus</taxon>
    </lineage>
</organism>
<protein>
    <submittedName>
        <fullName evidence="1">Uncharacterized protein</fullName>
    </submittedName>
</protein>
<dbReference type="RefSeq" id="WP_163250415.1">
    <property type="nucleotide sequence ID" value="NZ_JAAIUV010000003.1"/>
</dbReference>
<evidence type="ECO:0000313" key="2">
    <source>
        <dbReference type="Proteomes" id="UP000481621"/>
    </source>
</evidence>
<evidence type="ECO:0000313" key="1">
    <source>
        <dbReference type="EMBL" id="NEX77867.1"/>
    </source>
</evidence>
<dbReference type="EMBL" id="JAAIUV010000003">
    <property type="protein sequence ID" value="NEX77867.1"/>
    <property type="molecule type" value="Genomic_DNA"/>
</dbReference>